<keyword evidence="2" id="KW-1133">Transmembrane helix</keyword>
<keyword evidence="2" id="KW-0472">Membrane</keyword>
<evidence type="ECO:0000256" key="1">
    <source>
        <dbReference type="SAM" id="MobiDB-lite"/>
    </source>
</evidence>
<protein>
    <submittedName>
        <fullName evidence="3">Uncharacterized protein</fullName>
    </submittedName>
</protein>
<accession>G0MWS4</accession>
<proteinExistence type="predicted"/>
<feature type="transmembrane region" description="Helical" evidence="2">
    <location>
        <begin position="75"/>
        <end position="93"/>
    </location>
</feature>
<feature type="region of interest" description="Disordered" evidence="1">
    <location>
        <begin position="101"/>
        <end position="128"/>
    </location>
</feature>
<dbReference type="EMBL" id="GL379817">
    <property type="protein sequence ID" value="EGT46294.1"/>
    <property type="molecule type" value="Genomic_DNA"/>
</dbReference>
<dbReference type="AlphaFoldDB" id="G0MWS4"/>
<dbReference type="InParanoid" id="G0MWS4"/>
<dbReference type="Proteomes" id="UP000008068">
    <property type="component" value="Unassembled WGS sequence"/>
</dbReference>
<name>G0MWS4_CAEBE</name>
<feature type="transmembrane region" description="Helical" evidence="2">
    <location>
        <begin position="43"/>
        <end position="63"/>
    </location>
</feature>
<dbReference type="HOGENOM" id="CLU_1961516_0_0_1"/>
<evidence type="ECO:0000256" key="2">
    <source>
        <dbReference type="SAM" id="Phobius"/>
    </source>
</evidence>
<gene>
    <name evidence="3" type="ORF">CAEBREN_23101</name>
</gene>
<sequence length="128" mass="14915">MFCTETVLLFAATVFFSTFYTLIRDSAKEFEWDNKTIQYFEGVQGFLAVCQFFFLHVSVIYECDKRNNMYIMNQIFLSVLWAFSSFYLCAILMRKLKLKESVERPDETENPVVGEDPVLPAEDAIQGD</sequence>
<evidence type="ECO:0000313" key="3">
    <source>
        <dbReference type="EMBL" id="EGT46294.1"/>
    </source>
</evidence>
<keyword evidence="4" id="KW-1185">Reference proteome</keyword>
<reference evidence="4" key="1">
    <citation type="submission" date="2011-07" db="EMBL/GenBank/DDBJ databases">
        <authorList>
            <consortium name="Caenorhabditis brenneri Sequencing and Analysis Consortium"/>
            <person name="Wilson R.K."/>
        </authorList>
    </citation>
    <scope>NUCLEOTIDE SEQUENCE [LARGE SCALE GENOMIC DNA]</scope>
    <source>
        <strain evidence="4">PB2801</strain>
    </source>
</reference>
<keyword evidence="2" id="KW-0812">Transmembrane</keyword>
<feature type="transmembrane region" description="Helical" evidence="2">
    <location>
        <begin position="7"/>
        <end position="23"/>
    </location>
</feature>
<organism evidence="4">
    <name type="scientific">Caenorhabditis brenneri</name>
    <name type="common">Nematode worm</name>
    <dbReference type="NCBI Taxonomy" id="135651"/>
    <lineage>
        <taxon>Eukaryota</taxon>
        <taxon>Metazoa</taxon>
        <taxon>Ecdysozoa</taxon>
        <taxon>Nematoda</taxon>
        <taxon>Chromadorea</taxon>
        <taxon>Rhabditida</taxon>
        <taxon>Rhabditina</taxon>
        <taxon>Rhabditomorpha</taxon>
        <taxon>Rhabditoidea</taxon>
        <taxon>Rhabditidae</taxon>
        <taxon>Peloderinae</taxon>
        <taxon>Caenorhabditis</taxon>
    </lineage>
</organism>
<evidence type="ECO:0000313" key="4">
    <source>
        <dbReference type="Proteomes" id="UP000008068"/>
    </source>
</evidence>